<proteinExistence type="predicted"/>
<feature type="region of interest" description="Disordered" evidence="1">
    <location>
        <begin position="121"/>
        <end position="159"/>
    </location>
</feature>
<keyword evidence="3" id="KW-1185">Reference proteome</keyword>
<name>A0A9P4KJ36_9PLEO</name>
<evidence type="ECO:0000313" key="3">
    <source>
        <dbReference type="Proteomes" id="UP000800093"/>
    </source>
</evidence>
<dbReference type="AlphaFoldDB" id="A0A9P4KJ36"/>
<feature type="region of interest" description="Disordered" evidence="1">
    <location>
        <begin position="202"/>
        <end position="230"/>
    </location>
</feature>
<organism evidence="2 3">
    <name type="scientific">Lojkania enalia</name>
    <dbReference type="NCBI Taxonomy" id="147567"/>
    <lineage>
        <taxon>Eukaryota</taxon>
        <taxon>Fungi</taxon>
        <taxon>Dikarya</taxon>
        <taxon>Ascomycota</taxon>
        <taxon>Pezizomycotina</taxon>
        <taxon>Dothideomycetes</taxon>
        <taxon>Pleosporomycetidae</taxon>
        <taxon>Pleosporales</taxon>
        <taxon>Pleosporales incertae sedis</taxon>
        <taxon>Lojkania</taxon>
    </lineage>
</organism>
<dbReference type="Proteomes" id="UP000800093">
    <property type="component" value="Unassembled WGS sequence"/>
</dbReference>
<evidence type="ECO:0000256" key="1">
    <source>
        <dbReference type="SAM" id="MobiDB-lite"/>
    </source>
</evidence>
<evidence type="ECO:0000313" key="2">
    <source>
        <dbReference type="EMBL" id="KAF2267955.1"/>
    </source>
</evidence>
<sequence>MGKHNKSDGTVAVPARMSFKLPPPEDLKCYISGIEGLHPIRVGVAYYYRGHYIYGRSMNPLEPLPYSTKTKRMTIAGTIPGSAPPYDQHGMNLVRESDVGALSKAIVSECHARLLYETSEEAYDDHSEDEGPSLLADHQGDAATKKRPSTTKLATSDKYHDPDVDTAYVDEAAGTAADMRPPTTSTGQFYSPHDKAHFLAQSAPGSRLPSSPGSALNSAPGSPRPVPVREGVSSSRMLKLLAEEGIVPRSRLPFAEYHGETYADYKNTDTDHSFPLLASHSSAQLLAPKETLFSHSRSTSNSMRGLSMNSALSRAAIPNSGRATPIAANDGGLMMVDLPNRVRAPAPRNTTTPTKEIGVLWTHESPYDPVLVSFRPASPIDTGTVYTRAIGSGRPRKASIALNKAYNDRTRSSADSKYYQDPGYYAFGSTESVPANVTKCPIHSHGCDGESVAQLHLTEACRQGAGFRDLYPTISSHGRVMIDWQKVLWEVKDNM</sequence>
<gene>
    <name evidence="2" type="ORF">CC78DRAFT_590193</name>
</gene>
<protein>
    <submittedName>
        <fullName evidence="2">Uncharacterized protein</fullName>
    </submittedName>
</protein>
<accession>A0A9P4KJ36</accession>
<comment type="caution">
    <text evidence="2">The sequence shown here is derived from an EMBL/GenBank/DDBJ whole genome shotgun (WGS) entry which is preliminary data.</text>
</comment>
<feature type="compositionally biased region" description="Polar residues" evidence="1">
    <location>
        <begin position="208"/>
        <end position="220"/>
    </location>
</feature>
<dbReference type="EMBL" id="ML986588">
    <property type="protein sequence ID" value="KAF2267955.1"/>
    <property type="molecule type" value="Genomic_DNA"/>
</dbReference>
<feature type="compositionally biased region" description="Acidic residues" evidence="1">
    <location>
        <begin position="121"/>
        <end position="131"/>
    </location>
</feature>
<dbReference type="OrthoDB" id="3792817at2759"/>
<reference evidence="3" key="1">
    <citation type="journal article" date="2020" name="Stud. Mycol.">
        <title>101 Dothideomycetes genomes: A test case for predicting lifestyles and emergence of pathogens.</title>
        <authorList>
            <person name="Haridas S."/>
            <person name="Albert R."/>
            <person name="Binder M."/>
            <person name="Bloem J."/>
            <person name="LaButti K."/>
            <person name="Salamov A."/>
            <person name="Andreopoulos B."/>
            <person name="Baker S."/>
            <person name="Barry K."/>
            <person name="Bills G."/>
            <person name="Bluhm B."/>
            <person name="Cannon C."/>
            <person name="Castanera R."/>
            <person name="Culley D."/>
            <person name="Daum C."/>
            <person name="Ezra D."/>
            <person name="Gonzalez J."/>
            <person name="Henrissat B."/>
            <person name="Kuo A."/>
            <person name="Liang C."/>
            <person name="Lipzen A."/>
            <person name="Lutzoni F."/>
            <person name="Magnuson J."/>
            <person name="Mondo S."/>
            <person name="Nolan M."/>
            <person name="Ohm R."/>
            <person name="Pangilinan J."/>
            <person name="Park H.-J."/>
            <person name="Ramirez L."/>
            <person name="Alfaro M."/>
            <person name="Sun H."/>
            <person name="Tritt A."/>
            <person name="Yoshinaga Y."/>
            <person name="Zwiers L.-H."/>
            <person name="Turgeon B."/>
            <person name="Goodwin S."/>
            <person name="Spatafora J."/>
            <person name="Crous P."/>
            <person name="Grigoriev I."/>
        </authorList>
    </citation>
    <scope>NUCLEOTIDE SEQUENCE [LARGE SCALE GENOMIC DNA]</scope>
    <source>
        <strain evidence="3">CBS 304.66</strain>
    </source>
</reference>